<dbReference type="InterPro" id="IPR051393">
    <property type="entry name" value="ABC_transporter_permease"/>
</dbReference>
<keyword evidence="10" id="KW-1185">Reference proteome</keyword>
<dbReference type="Proteomes" id="UP000297454">
    <property type="component" value="Unassembled WGS sequence"/>
</dbReference>
<dbReference type="PANTHER" id="PTHR30193:SF37">
    <property type="entry name" value="INNER MEMBRANE ABC TRANSPORTER PERMEASE PROTEIN YCJO"/>
    <property type="match status" value="1"/>
</dbReference>
<dbReference type="SUPFAM" id="SSF160964">
    <property type="entry name" value="MalF N-terminal region-like"/>
    <property type="match status" value="1"/>
</dbReference>
<comment type="subcellular location">
    <subcellularLocation>
        <location evidence="1 7">Cell membrane</location>
        <topology evidence="1 7">Multi-pass membrane protein</topology>
    </subcellularLocation>
</comment>
<evidence type="ECO:0000313" key="10">
    <source>
        <dbReference type="Proteomes" id="UP000297454"/>
    </source>
</evidence>
<evidence type="ECO:0000256" key="5">
    <source>
        <dbReference type="ARBA" id="ARBA00022989"/>
    </source>
</evidence>
<keyword evidence="2 7" id="KW-0813">Transport</keyword>
<dbReference type="PANTHER" id="PTHR30193">
    <property type="entry name" value="ABC TRANSPORTER PERMEASE PROTEIN"/>
    <property type="match status" value="1"/>
</dbReference>
<protein>
    <submittedName>
        <fullName evidence="9">Sugar ABC transporter permease</fullName>
    </submittedName>
</protein>
<feature type="transmembrane region" description="Helical" evidence="7">
    <location>
        <begin position="21"/>
        <end position="46"/>
    </location>
</feature>
<evidence type="ECO:0000259" key="8">
    <source>
        <dbReference type="PROSITE" id="PS50928"/>
    </source>
</evidence>
<keyword evidence="3" id="KW-1003">Cell membrane</keyword>
<keyword evidence="4 7" id="KW-0812">Transmembrane</keyword>
<dbReference type="InterPro" id="IPR000515">
    <property type="entry name" value="MetI-like"/>
</dbReference>
<name>A0A4R9C1W5_9FIRM</name>
<feature type="transmembrane region" description="Helical" evidence="7">
    <location>
        <begin position="79"/>
        <end position="100"/>
    </location>
</feature>
<comment type="similarity">
    <text evidence="7">Belongs to the binding-protein-dependent transport system permease family.</text>
</comment>
<keyword evidence="5 7" id="KW-1133">Transmembrane helix</keyword>
<feature type="transmembrane region" description="Helical" evidence="7">
    <location>
        <begin position="212"/>
        <end position="231"/>
    </location>
</feature>
<sequence>MDNFKKKFFKYRAENSPKAWLFLLPALVFIGIFNVMPLINTFIISFQRGTLNNPKFNGIKNFQIVLRDPKFHRALTNTFMYAFIVVPIALIISLFIAVAINERIKFKKVFESIFFIPYLTSIIAIGVVFRYMFNGDYGFINHLLSYIGMGPINFLDNPSMSMTTVMIFGIWMGLAFNIIILLTGLRNIDESYYKVADMFGATKFEQFRRITLPQLVPIITFLLLVNFIGAFKIYGQVFAIFNGLPGIAESATTGVFYIYTKFYTENRYGQGMASAVILFFIILIFTVVQNKILKKISK</sequence>
<evidence type="ECO:0000256" key="1">
    <source>
        <dbReference type="ARBA" id="ARBA00004651"/>
    </source>
</evidence>
<dbReference type="RefSeq" id="WP_134744304.1">
    <property type="nucleotide sequence ID" value="NZ_JBFNGE010000091.1"/>
</dbReference>
<evidence type="ECO:0000256" key="2">
    <source>
        <dbReference type="ARBA" id="ARBA00022448"/>
    </source>
</evidence>
<proteinExistence type="inferred from homology"/>
<feature type="transmembrane region" description="Helical" evidence="7">
    <location>
        <begin position="167"/>
        <end position="185"/>
    </location>
</feature>
<feature type="transmembrane region" description="Helical" evidence="7">
    <location>
        <begin position="112"/>
        <end position="133"/>
    </location>
</feature>
<organism evidence="9 10">
    <name type="scientific">Helcococcus ovis</name>
    <dbReference type="NCBI Taxonomy" id="72026"/>
    <lineage>
        <taxon>Bacteria</taxon>
        <taxon>Bacillati</taxon>
        <taxon>Bacillota</taxon>
        <taxon>Tissierellia</taxon>
        <taxon>Tissierellales</taxon>
        <taxon>Peptoniphilaceae</taxon>
        <taxon>Helcococcus</taxon>
    </lineage>
</organism>
<reference evidence="9 10" key="1">
    <citation type="submission" date="2019-01" db="EMBL/GenBank/DDBJ databases">
        <title>Draft Genome Sequences of Helcococcus ovis Strains Isolated from the Uterus and Vagina of Dairy Cows with Metritis.</title>
        <authorList>
            <person name="Cunha F."/>
            <person name="Jeon S.J."/>
            <person name="Kutzer P."/>
            <person name="Galvao K.N."/>
        </authorList>
    </citation>
    <scope>NUCLEOTIDE SEQUENCE [LARGE SCALE GENOMIC DNA]</scope>
    <source>
        <strain evidence="9 10">KG-37</strain>
    </source>
</reference>
<dbReference type="InterPro" id="IPR035906">
    <property type="entry name" value="MetI-like_sf"/>
</dbReference>
<dbReference type="SUPFAM" id="SSF161098">
    <property type="entry name" value="MetI-like"/>
    <property type="match status" value="1"/>
</dbReference>
<accession>A0A4R9C1W5</accession>
<dbReference type="GO" id="GO:0005886">
    <property type="term" value="C:plasma membrane"/>
    <property type="evidence" value="ECO:0007669"/>
    <property type="project" value="UniProtKB-SubCell"/>
</dbReference>
<keyword evidence="6 7" id="KW-0472">Membrane</keyword>
<evidence type="ECO:0000256" key="7">
    <source>
        <dbReference type="RuleBase" id="RU363032"/>
    </source>
</evidence>
<dbReference type="PROSITE" id="PS50928">
    <property type="entry name" value="ABC_TM1"/>
    <property type="match status" value="1"/>
</dbReference>
<dbReference type="AlphaFoldDB" id="A0A4R9C1W5"/>
<evidence type="ECO:0000256" key="3">
    <source>
        <dbReference type="ARBA" id="ARBA00022475"/>
    </source>
</evidence>
<dbReference type="CDD" id="cd06261">
    <property type="entry name" value="TM_PBP2"/>
    <property type="match status" value="1"/>
</dbReference>
<gene>
    <name evidence="9" type="ORF">EQF91_05890</name>
</gene>
<feature type="transmembrane region" description="Helical" evidence="7">
    <location>
        <begin position="271"/>
        <end position="288"/>
    </location>
</feature>
<evidence type="ECO:0000256" key="4">
    <source>
        <dbReference type="ARBA" id="ARBA00022692"/>
    </source>
</evidence>
<dbReference type="EMBL" id="SCFR01000020">
    <property type="protein sequence ID" value="TFF65380.1"/>
    <property type="molecule type" value="Genomic_DNA"/>
</dbReference>
<feature type="domain" description="ABC transmembrane type-1" evidence="8">
    <location>
        <begin position="75"/>
        <end position="289"/>
    </location>
</feature>
<comment type="caution">
    <text evidence="9">The sequence shown here is derived from an EMBL/GenBank/DDBJ whole genome shotgun (WGS) entry which is preliminary data.</text>
</comment>
<evidence type="ECO:0000256" key="6">
    <source>
        <dbReference type="ARBA" id="ARBA00023136"/>
    </source>
</evidence>
<dbReference type="Pfam" id="PF00528">
    <property type="entry name" value="BPD_transp_1"/>
    <property type="match status" value="1"/>
</dbReference>
<dbReference type="GO" id="GO:0055085">
    <property type="term" value="P:transmembrane transport"/>
    <property type="evidence" value="ECO:0007669"/>
    <property type="project" value="InterPro"/>
</dbReference>
<evidence type="ECO:0000313" key="9">
    <source>
        <dbReference type="EMBL" id="TFF65380.1"/>
    </source>
</evidence>
<dbReference type="Gene3D" id="1.10.3720.10">
    <property type="entry name" value="MetI-like"/>
    <property type="match status" value="1"/>
</dbReference>